<evidence type="ECO:0000313" key="6">
    <source>
        <dbReference type="Proteomes" id="UP000231070"/>
    </source>
</evidence>
<feature type="binding site" evidence="2">
    <location>
        <begin position="135"/>
        <end position="142"/>
    </location>
    <ligand>
        <name>ATP</name>
        <dbReference type="ChEBI" id="CHEBI:30616"/>
    </ligand>
</feature>
<keyword evidence="3" id="KW-1133">Transmembrane helix</keyword>
<evidence type="ECO:0000256" key="1">
    <source>
        <dbReference type="PIRSR" id="PIRSR640198-1"/>
    </source>
</evidence>
<proteinExistence type="predicted"/>
<dbReference type="InterPro" id="IPR040198">
    <property type="entry name" value="Fido_containing"/>
</dbReference>
<dbReference type="PROSITE" id="PS51459">
    <property type="entry name" value="FIDO"/>
    <property type="match status" value="1"/>
</dbReference>
<dbReference type="AlphaFoldDB" id="A0A2G9WT93"/>
<dbReference type="OrthoDB" id="9813719at2"/>
<comment type="caution">
    <text evidence="5">The sequence shown here is derived from an EMBL/GenBank/DDBJ whole genome shotgun (WGS) entry which is preliminary data.</text>
</comment>
<evidence type="ECO:0000259" key="4">
    <source>
        <dbReference type="PROSITE" id="PS51459"/>
    </source>
</evidence>
<organism evidence="5 6">
    <name type="scientific">Pleomorphomonas carboxyditropha</name>
    <dbReference type="NCBI Taxonomy" id="2023338"/>
    <lineage>
        <taxon>Bacteria</taxon>
        <taxon>Pseudomonadati</taxon>
        <taxon>Pseudomonadota</taxon>
        <taxon>Alphaproteobacteria</taxon>
        <taxon>Hyphomicrobiales</taxon>
        <taxon>Pleomorphomonadaceae</taxon>
        <taxon>Pleomorphomonas</taxon>
    </lineage>
</organism>
<keyword evidence="3" id="KW-0472">Membrane</keyword>
<dbReference type="Proteomes" id="UP000231070">
    <property type="component" value="Unassembled WGS sequence"/>
</dbReference>
<keyword evidence="3" id="KW-0812">Transmembrane</keyword>
<dbReference type="GO" id="GO:0005524">
    <property type="term" value="F:ATP binding"/>
    <property type="evidence" value="ECO:0007669"/>
    <property type="project" value="UniProtKB-KW"/>
</dbReference>
<dbReference type="Pfam" id="PF02661">
    <property type="entry name" value="Fic"/>
    <property type="match status" value="1"/>
</dbReference>
<dbReference type="InterPro" id="IPR036597">
    <property type="entry name" value="Fido-like_dom_sf"/>
</dbReference>
<gene>
    <name evidence="5" type="ORF">CJ014_19910</name>
</gene>
<evidence type="ECO:0000256" key="3">
    <source>
        <dbReference type="SAM" id="Phobius"/>
    </source>
</evidence>
<sequence length="279" mass="31415">MTDRHSVSDEPELISDPAELALAEARNALRQFDVGMAFLGHWLDGSRDHIPALRPSDLLTLNRFALEGINKFAGTFRNTDVRIEGSRHSPPPAHYVPELVEDFCNYINSNWKTRSAEHLAAYALWRINWIHPFTDGNGRTARIISYILLSAHLGLRLPGENTIPEQISHDKRPYYAALEAADRNFLRGTVDVSDVEKLIAGLLLKQIDSVKRPSSSPAPKNVILEKEIISPDIYTRADRKMLTHTEREPNLIEQNPVASAGIFSLLAVILTWALTYFSR</sequence>
<feature type="binding site" evidence="2">
    <location>
        <begin position="174"/>
        <end position="175"/>
    </location>
    <ligand>
        <name>ATP</name>
        <dbReference type="ChEBI" id="CHEBI:30616"/>
    </ligand>
</feature>
<keyword evidence="2" id="KW-0067">ATP-binding</keyword>
<keyword evidence="6" id="KW-1185">Reference proteome</keyword>
<feature type="active site" evidence="1">
    <location>
        <position position="131"/>
    </location>
</feature>
<keyword evidence="2" id="KW-0547">Nucleotide-binding</keyword>
<dbReference type="PANTHER" id="PTHR13504:SF38">
    <property type="entry name" value="FIDO DOMAIN-CONTAINING PROTEIN"/>
    <property type="match status" value="1"/>
</dbReference>
<feature type="domain" description="Fido" evidence="4">
    <location>
        <begin position="53"/>
        <end position="201"/>
    </location>
</feature>
<dbReference type="InterPro" id="IPR003812">
    <property type="entry name" value="Fido"/>
</dbReference>
<dbReference type="PANTHER" id="PTHR13504">
    <property type="entry name" value="FIDO DOMAIN-CONTAINING PROTEIN DDB_G0283145"/>
    <property type="match status" value="1"/>
</dbReference>
<feature type="transmembrane region" description="Helical" evidence="3">
    <location>
        <begin position="257"/>
        <end position="277"/>
    </location>
</feature>
<evidence type="ECO:0000313" key="5">
    <source>
        <dbReference type="EMBL" id="PIO97512.1"/>
    </source>
</evidence>
<protein>
    <recommendedName>
        <fullName evidence="4">Fido domain-containing protein</fullName>
    </recommendedName>
</protein>
<dbReference type="RefSeq" id="WP_100082255.1">
    <property type="nucleotide sequence ID" value="NZ_NQVN01000017.1"/>
</dbReference>
<dbReference type="EMBL" id="NQVN01000017">
    <property type="protein sequence ID" value="PIO97512.1"/>
    <property type="molecule type" value="Genomic_DNA"/>
</dbReference>
<name>A0A2G9WT93_9HYPH</name>
<accession>A0A2G9WT93</accession>
<evidence type="ECO:0000256" key="2">
    <source>
        <dbReference type="PIRSR" id="PIRSR640198-2"/>
    </source>
</evidence>
<dbReference type="Gene3D" id="1.10.3290.10">
    <property type="entry name" value="Fido-like domain"/>
    <property type="match status" value="1"/>
</dbReference>
<dbReference type="SUPFAM" id="SSF140931">
    <property type="entry name" value="Fic-like"/>
    <property type="match status" value="1"/>
</dbReference>
<reference evidence="5 6" key="1">
    <citation type="submission" date="2017-08" db="EMBL/GenBank/DDBJ databases">
        <title>Pleomorphomonas carboxidotrophicus sp. nov., a new mesophilic hydrogenogenic carboxidotroph.</title>
        <authorList>
            <person name="Esquivel-Elizondo S."/>
            <person name="Krajmalnik-Brown R."/>
            <person name="Maldonado J."/>
        </authorList>
    </citation>
    <scope>NUCLEOTIDE SEQUENCE [LARGE SCALE GENOMIC DNA]</scope>
    <source>
        <strain evidence="5 6">SVCO-16</strain>
    </source>
</reference>